<organism evidence="2 3">
    <name type="scientific">Ambispora leptoticha</name>
    <dbReference type="NCBI Taxonomy" id="144679"/>
    <lineage>
        <taxon>Eukaryota</taxon>
        <taxon>Fungi</taxon>
        <taxon>Fungi incertae sedis</taxon>
        <taxon>Mucoromycota</taxon>
        <taxon>Glomeromycotina</taxon>
        <taxon>Glomeromycetes</taxon>
        <taxon>Archaeosporales</taxon>
        <taxon>Ambisporaceae</taxon>
        <taxon>Ambispora</taxon>
    </lineage>
</organism>
<dbReference type="AlphaFoldDB" id="A0A9N9BK89"/>
<dbReference type="InterPro" id="IPR036910">
    <property type="entry name" value="HMG_box_dom_sf"/>
</dbReference>
<sequence>MSDQAEPYTVNTNDLSLAVDTAEEIQLRCRNIDDYRPQFPPDLNLNELVNKTKKPPNHFLIYRKAVWNRAKALNHKLSMSEVSNISSKLWKKEEYSVKEAYKGYSSQMYKIWKEKYQMDSIVIYRGNMRKAKKMPRKKSPYKTKRKLGRSQQSSLPAHPVQSDVNQGDANENTAENNPCIAEISNTGEVGFEFNTEPMPAFDTYIPQNQQYCGFPDSLTPIKVTVPSPEELDINEFLPKGKTSKKTPNSYFIYRKVYVDELRKLGYKSKMIRVSSWSGIAWKEETRSVKSAYIQFAHKLSKLYENRLREERERKRNEPIKIIEFQPDAISNNDNKGEIAKTETGITINNQISPDIPSIDDQEATMGAIETTTATASTSTSLPIPIFNNIEELASPINNNLLINPYPDALLFVPFYSQYNQDTSLNQDDSYNEPWYD</sequence>
<dbReference type="Proteomes" id="UP000789508">
    <property type="component" value="Unassembled WGS sequence"/>
</dbReference>
<reference evidence="2" key="1">
    <citation type="submission" date="2021-06" db="EMBL/GenBank/DDBJ databases">
        <authorList>
            <person name="Kallberg Y."/>
            <person name="Tangrot J."/>
            <person name="Rosling A."/>
        </authorList>
    </citation>
    <scope>NUCLEOTIDE SEQUENCE</scope>
    <source>
        <strain evidence="2">FL130A</strain>
    </source>
</reference>
<gene>
    <name evidence="2" type="ORF">ALEPTO_LOCUS6634</name>
</gene>
<dbReference type="EMBL" id="CAJVPS010002380">
    <property type="protein sequence ID" value="CAG8567055.1"/>
    <property type="molecule type" value="Genomic_DNA"/>
</dbReference>
<comment type="caution">
    <text evidence="2">The sequence shown here is derived from an EMBL/GenBank/DDBJ whole genome shotgun (WGS) entry which is preliminary data.</text>
</comment>
<dbReference type="Gene3D" id="1.10.30.10">
    <property type="entry name" value="High mobility group box domain"/>
    <property type="match status" value="2"/>
</dbReference>
<protein>
    <submittedName>
        <fullName evidence="2">319_t:CDS:1</fullName>
    </submittedName>
</protein>
<name>A0A9N9BK89_9GLOM</name>
<dbReference type="OrthoDB" id="6247875at2759"/>
<feature type="region of interest" description="Disordered" evidence="1">
    <location>
        <begin position="129"/>
        <end position="175"/>
    </location>
</feature>
<evidence type="ECO:0000256" key="1">
    <source>
        <dbReference type="SAM" id="MobiDB-lite"/>
    </source>
</evidence>
<proteinExistence type="predicted"/>
<feature type="compositionally biased region" description="Basic residues" evidence="1">
    <location>
        <begin position="129"/>
        <end position="148"/>
    </location>
</feature>
<evidence type="ECO:0000313" key="3">
    <source>
        <dbReference type="Proteomes" id="UP000789508"/>
    </source>
</evidence>
<accession>A0A9N9BK89</accession>
<keyword evidence="3" id="KW-1185">Reference proteome</keyword>
<evidence type="ECO:0000313" key="2">
    <source>
        <dbReference type="EMBL" id="CAG8567055.1"/>
    </source>
</evidence>
<dbReference type="SUPFAM" id="SSF47095">
    <property type="entry name" value="HMG-box"/>
    <property type="match status" value="2"/>
</dbReference>
<feature type="compositionally biased region" description="Polar residues" evidence="1">
    <location>
        <begin position="162"/>
        <end position="175"/>
    </location>
</feature>